<dbReference type="Pfam" id="PF06674">
    <property type="entry name" value="DUF1176"/>
    <property type="match status" value="1"/>
</dbReference>
<dbReference type="Proteomes" id="UP000290637">
    <property type="component" value="Chromosome"/>
</dbReference>
<dbReference type="AlphaFoldDB" id="A0A4P6KX50"/>
<feature type="signal peptide" evidence="2">
    <location>
        <begin position="1"/>
        <end position="18"/>
    </location>
</feature>
<evidence type="ECO:0000313" key="4">
    <source>
        <dbReference type="Proteomes" id="UP000290637"/>
    </source>
</evidence>
<feature type="chain" id="PRO_5020250241" evidence="2">
    <location>
        <begin position="19"/>
        <end position="339"/>
    </location>
</feature>
<reference evidence="3 4" key="1">
    <citation type="submission" date="2019-02" db="EMBL/GenBank/DDBJ databases">
        <title>Draft Genome Sequences of Six Type Strains of the Genus Massilia.</title>
        <authorList>
            <person name="Miess H."/>
            <person name="Frediansyhah A."/>
            <person name="Gross H."/>
        </authorList>
    </citation>
    <scope>NUCLEOTIDE SEQUENCE [LARGE SCALE GENOMIC DNA]</scope>
    <source>
        <strain evidence="3 4">DSM 17473</strain>
    </source>
</reference>
<dbReference type="KEGG" id="plue:EWM63_09030"/>
<accession>A0A4P6KX50</accession>
<name>A0A4P6KX50_9BURK</name>
<keyword evidence="4" id="KW-1185">Reference proteome</keyword>
<sequence length="339" mass="35807">MRTPITMLLATLAFPALAGEPAGIHFTHHDWEVACDNTRTCRAAGYQSEETKGPAISVLLERKAGPRQPVKALLQTGTYDDDAPAPKDALTMRIDGKPLGEPDLADDGNYRLTAAQTAALLTALAKNSKLQWTDGTTTWTLSGKGAAAVLLKMDEFQGRLGTAGALVRKGAKSEDAVPAPLPAPEVSPASAGSTEVNLAPAARTALLRELRGTLGADDCDALQADQLMALRLTPDKLLIHMPCWAGAYNEGSAYWVANKAAPYAPVLVTLAASDYAAGTISASQKGRGLGDCWSKQEWTWDGRRFAPTLAATTGMCRLVAAGGAWELPTWVAKVTRGLR</sequence>
<evidence type="ECO:0000256" key="2">
    <source>
        <dbReference type="SAM" id="SignalP"/>
    </source>
</evidence>
<evidence type="ECO:0000313" key="3">
    <source>
        <dbReference type="EMBL" id="QBE63102.1"/>
    </source>
</evidence>
<dbReference type="RefSeq" id="WP_130186232.1">
    <property type="nucleotide sequence ID" value="NZ_CP035913.1"/>
</dbReference>
<organism evidence="3 4">
    <name type="scientific">Pseudoduganella lutea</name>
    <dbReference type="NCBI Taxonomy" id="321985"/>
    <lineage>
        <taxon>Bacteria</taxon>
        <taxon>Pseudomonadati</taxon>
        <taxon>Pseudomonadota</taxon>
        <taxon>Betaproteobacteria</taxon>
        <taxon>Burkholderiales</taxon>
        <taxon>Oxalobacteraceae</taxon>
        <taxon>Telluria group</taxon>
        <taxon>Pseudoduganella</taxon>
    </lineage>
</organism>
<feature type="region of interest" description="Disordered" evidence="1">
    <location>
        <begin position="175"/>
        <end position="194"/>
    </location>
</feature>
<evidence type="ECO:0000256" key="1">
    <source>
        <dbReference type="SAM" id="MobiDB-lite"/>
    </source>
</evidence>
<dbReference type="InterPro" id="IPR009560">
    <property type="entry name" value="DUF1176"/>
</dbReference>
<gene>
    <name evidence="3" type="ORF">EWM63_09030</name>
</gene>
<proteinExistence type="predicted"/>
<protein>
    <submittedName>
        <fullName evidence="3">DUF1176 domain-containing protein</fullName>
    </submittedName>
</protein>
<dbReference type="EMBL" id="CP035913">
    <property type="protein sequence ID" value="QBE63102.1"/>
    <property type="molecule type" value="Genomic_DNA"/>
</dbReference>
<keyword evidence="2" id="KW-0732">Signal</keyword>
<dbReference type="OrthoDB" id="6183301at2"/>